<evidence type="ECO:0000259" key="2">
    <source>
        <dbReference type="Pfam" id="PF07510"/>
    </source>
</evidence>
<feature type="chain" id="PRO_5007573240" description="GmrSD restriction endonucleases C-terminal domain-containing protein" evidence="1">
    <location>
        <begin position="22"/>
        <end position="277"/>
    </location>
</feature>
<feature type="domain" description="GmrSD restriction endonucleases C-terminal" evidence="2">
    <location>
        <begin position="129"/>
        <end position="231"/>
    </location>
</feature>
<keyword evidence="1" id="KW-0732">Signal</keyword>
<dbReference type="Pfam" id="PF07510">
    <property type="entry name" value="GmrSD_C"/>
    <property type="match status" value="1"/>
</dbReference>
<dbReference type="Proteomes" id="UP000075320">
    <property type="component" value="Unassembled WGS sequence"/>
</dbReference>
<evidence type="ECO:0000313" key="3">
    <source>
        <dbReference type="EMBL" id="KYG65516.1"/>
    </source>
</evidence>
<feature type="signal peptide" evidence="1">
    <location>
        <begin position="1"/>
        <end position="21"/>
    </location>
</feature>
<dbReference type="RefSeq" id="WP_061833060.1">
    <property type="nucleotide sequence ID" value="NZ_LUKE01000001.1"/>
</dbReference>
<evidence type="ECO:0000256" key="1">
    <source>
        <dbReference type="SAM" id="SignalP"/>
    </source>
</evidence>
<dbReference type="PANTHER" id="PTHR24094">
    <property type="entry name" value="SECRETED PROTEIN"/>
    <property type="match status" value="1"/>
</dbReference>
<proteinExistence type="predicted"/>
<protein>
    <recommendedName>
        <fullName evidence="2">GmrSD restriction endonucleases C-terminal domain-containing protein</fullName>
    </recommendedName>
</protein>
<organism evidence="3 4">
    <name type="scientific">Bdellovibrio bacteriovorus</name>
    <dbReference type="NCBI Taxonomy" id="959"/>
    <lineage>
        <taxon>Bacteria</taxon>
        <taxon>Pseudomonadati</taxon>
        <taxon>Bdellovibrionota</taxon>
        <taxon>Bdellovibrionia</taxon>
        <taxon>Bdellovibrionales</taxon>
        <taxon>Pseudobdellovibrionaceae</taxon>
        <taxon>Bdellovibrio</taxon>
    </lineage>
</organism>
<dbReference type="InterPro" id="IPR011089">
    <property type="entry name" value="GmrSD_C"/>
</dbReference>
<dbReference type="AlphaFoldDB" id="A0A150WM71"/>
<sequence length="277" mass="31330">MKTSLLVLLLVGVLSSGRAHAQQRINFDEFYTVKEPTANVATQETTSTPIDLFWDQVDEAVEWGSRVYSLLSFDHHQATFGNVLEPYNRMKHFGTWIAANDPQGRCGNTRAAVLRRDSSTNVTMSPSGCTVSRGTWEDPYTGGRFTDARDLQIDHFVPLKNAYISGADKWNKKKRCLYANYLGNKFHLLAVEGTENMRKSDRGPDGYVPPNRAYQCQYLAQWLKVKVIWSLGLTPPEKAAIEELVQDNHCTATELAYTQSDLAKQRRFIADNKDLCQ</sequence>
<dbReference type="EMBL" id="LUKE01000001">
    <property type="protein sequence ID" value="KYG65516.1"/>
    <property type="molecule type" value="Genomic_DNA"/>
</dbReference>
<accession>A0A150WM71</accession>
<gene>
    <name evidence="3" type="ORF">AZI86_00095</name>
</gene>
<keyword evidence="4" id="KW-1185">Reference proteome</keyword>
<evidence type="ECO:0000313" key="4">
    <source>
        <dbReference type="Proteomes" id="UP000075320"/>
    </source>
</evidence>
<name>A0A150WM71_BDEBC</name>
<reference evidence="3 4" key="1">
    <citation type="submission" date="2016-03" db="EMBL/GenBank/DDBJ databases">
        <authorList>
            <person name="Ploux O."/>
        </authorList>
    </citation>
    <scope>NUCLEOTIDE SEQUENCE [LARGE SCALE GENOMIC DNA]</scope>
    <source>
        <strain evidence="3 4">R0</strain>
    </source>
</reference>
<dbReference type="OrthoDB" id="5289477at2"/>
<comment type="caution">
    <text evidence="3">The sequence shown here is derived from an EMBL/GenBank/DDBJ whole genome shotgun (WGS) entry which is preliminary data.</text>
</comment>
<dbReference type="PANTHER" id="PTHR24094:SF15">
    <property type="entry name" value="AMP-DEPENDENT SYNTHETASE_LIGASE DOMAIN-CONTAINING PROTEIN-RELATED"/>
    <property type="match status" value="1"/>
</dbReference>